<keyword evidence="4" id="KW-1133">Transmembrane helix</keyword>
<evidence type="ECO:0000259" key="9">
    <source>
        <dbReference type="PROSITE" id="PS50042"/>
    </source>
</evidence>
<gene>
    <name evidence="10" type="ORF">J6595_16515</name>
</gene>
<dbReference type="InterPro" id="IPR018488">
    <property type="entry name" value="cNMP-bd_CS"/>
</dbReference>
<feature type="domain" description="Cyclic nucleotide-binding" evidence="9">
    <location>
        <begin position="15"/>
        <end position="134"/>
    </location>
</feature>
<evidence type="ECO:0000256" key="3">
    <source>
        <dbReference type="ARBA" id="ARBA00022692"/>
    </source>
</evidence>
<dbReference type="Gene3D" id="2.60.120.10">
    <property type="entry name" value="Jelly Rolls"/>
    <property type="match status" value="1"/>
</dbReference>
<evidence type="ECO:0000256" key="1">
    <source>
        <dbReference type="ARBA" id="ARBA00004141"/>
    </source>
</evidence>
<dbReference type="PROSITE" id="PS50042">
    <property type="entry name" value="CNMP_BINDING_3"/>
    <property type="match status" value="1"/>
</dbReference>
<evidence type="ECO:0000313" key="10">
    <source>
        <dbReference type="EMBL" id="MBP0617191.1"/>
    </source>
</evidence>
<evidence type="ECO:0000256" key="5">
    <source>
        <dbReference type="ARBA" id="ARBA00023065"/>
    </source>
</evidence>
<dbReference type="InterPro" id="IPR000595">
    <property type="entry name" value="cNMP-bd_dom"/>
</dbReference>
<evidence type="ECO:0000256" key="7">
    <source>
        <dbReference type="ARBA" id="ARBA00023286"/>
    </source>
</evidence>
<dbReference type="PANTHER" id="PTHR45638:SF11">
    <property type="entry name" value="CYCLIC NUCLEOTIDE-GATED CATION CHANNEL SUBUNIT A"/>
    <property type="match status" value="1"/>
</dbReference>
<reference evidence="10 11" key="1">
    <citation type="submission" date="2021-04" db="EMBL/GenBank/DDBJ databases">
        <title>Whole genome sequence of Jiella sp. KSK16Y-1.</title>
        <authorList>
            <person name="Tuo L."/>
        </authorList>
    </citation>
    <scope>NUCLEOTIDE SEQUENCE [LARGE SCALE GENOMIC DNA]</scope>
    <source>
        <strain evidence="10 11">KSK16Y-1</strain>
    </source>
</reference>
<organism evidence="10 11">
    <name type="scientific">Jiella mangrovi</name>
    <dbReference type="NCBI Taxonomy" id="2821407"/>
    <lineage>
        <taxon>Bacteria</taxon>
        <taxon>Pseudomonadati</taxon>
        <taxon>Pseudomonadota</taxon>
        <taxon>Alphaproteobacteria</taxon>
        <taxon>Hyphomicrobiales</taxon>
        <taxon>Aurantimonadaceae</taxon>
        <taxon>Jiella</taxon>
    </lineage>
</organism>
<keyword evidence="3" id="KW-0812">Transmembrane</keyword>
<evidence type="ECO:0000256" key="6">
    <source>
        <dbReference type="ARBA" id="ARBA00023136"/>
    </source>
</evidence>
<evidence type="ECO:0000256" key="4">
    <source>
        <dbReference type="ARBA" id="ARBA00022989"/>
    </source>
</evidence>
<comment type="caution">
    <text evidence="10">The sequence shown here is derived from an EMBL/GenBank/DDBJ whole genome shotgun (WGS) entry which is preliminary data.</text>
</comment>
<dbReference type="RefSeq" id="WP_209595686.1">
    <property type="nucleotide sequence ID" value="NZ_JAGJCF010000014.1"/>
</dbReference>
<keyword evidence="11" id="KW-1185">Reference proteome</keyword>
<evidence type="ECO:0000256" key="2">
    <source>
        <dbReference type="ARBA" id="ARBA00022448"/>
    </source>
</evidence>
<dbReference type="SUPFAM" id="SSF51206">
    <property type="entry name" value="cAMP-binding domain-like"/>
    <property type="match status" value="1"/>
</dbReference>
<evidence type="ECO:0000313" key="11">
    <source>
        <dbReference type="Proteomes" id="UP000678276"/>
    </source>
</evidence>
<dbReference type="SMART" id="SM00100">
    <property type="entry name" value="cNMP"/>
    <property type="match status" value="1"/>
</dbReference>
<keyword evidence="7" id="KW-1071">Ligand-gated ion channel</keyword>
<evidence type="ECO:0000256" key="8">
    <source>
        <dbReference type="ARBA" id="ARBA00023303"/>
    </source>
</evidence>
<dbReference type="CDD" id="cd00038">
    <property type="entry name" value="CAP_ED"/>
    <property type="match status" value="1"/>
</dbReference>
<accession>A0ABS4BKJ0</accession>
<dbReference type="EMBL" id="JAGJCF010000014">
    <property type="protein sequence ID" value="MBP0617191.1"/>
    <property type="molecule type" value="Genomic_DNA"/>
</dbReference>
<keyword evidence="6" id="KW-0472">Membrane</keyword>
<dbReference type="InterPro" id="IPR014710">
    <property type="entry name" value="RmlC-like_jellyroll"/>
</dbReference>
<name>A0ABS4BKJ0_9HYPH</name>
<dbReference type="PANTHER" id="PTHR45638">
    <property type="entry name" value="CYCLIC NUCLEOTIDE-GATED CATION CHANNEL SUBUNIT A"/>
    <property type="match status" value="1"/>
</dbReference>
<dbReference type="Pfam" id="PF00027">
    <property type="entry name" value="cNMP_binding"/>
    <property type="match status" value="1"/>
</dbReference>
<keyword evidence="2" id="KW-0813">Transport</keyword>
<sequence>MLLKSEIDLLRAVPLFAGIEPSRLKLIAYTAETVMYREGQVLCRQGERGDAAFVLMEGEADVSIAAETGDFVVASLKTGDVVGEISILCDVPRTATVTATTKLSALRVRKEAFLQLVRQFPEIATEVMRGLAERLSHTNAELVKARNLAAGQGHGQGQGRPQ</sequence>
<keyword evidence="8" id="KW-0407">Ion channel</keyword>
<dbReference type="PRINTS" id="PR00103">
    <property type="entry name" value="CAMPKINASE"/>
</dbReference>
<comment type="subcellular location">
    <subcellularLocation>
        <location evidence="1">Membrane</location>
        <topology evidence="1">Multi-pass membrane protein</topology>
    </subcellularLocation>
</comment>
<dbReference type="Proteomes" id="UP000678276">
    <property type="component" value="Unassembled WGS sequence"/>
</dbReference>
<dbReference type="InterPro" id="IPR050866">
    <property type="entry name" value="CNG_cation_channel"/>
</dbReference>
<keyword evidence="5" id="KW-0406">Ion transport</keyword>
<proteinExistence type="predicted"/>
<dbReference type="PROSITE" id="PS00889">
    <property type="entry name" value="CNMP_BINDING_2"/>
    <property type="match status" value="1"/>
</dbReference>
<protein>
    <submittedName>
        <fullName evidence="10">Cyclic nucleotide-binding domain-containing protein</fullName>
    </submittedName>
</protein>
<dbReference type="InterPro" id="IPR018490">
    <property type="entry name" value="cNMP-bd_dom_sf"/>
</dbReference>